<organism evidence="2 3">
    <name type="scientific">Gluconacetobacter liquefaciens</name>
    <name type="common">Acetobacter liquefaciens</name>
    <dbReference type="NCBI Taxonomy" id="89584"/>
    <lineage>
        <taxon>Bacteria</taxon>
        <taxon>Pseudomonadati</taxon>
        <taxon>Pseudomonadota</taxon>
        <taxon>Alphaproteobacteria</taxon>
        <taxon>Acetobacterales</taxon>
        <taxon>Acetobacteraceae</taxon>
        <taxon>Gluconacetobacter</taxon>
    </lineage>
</organism>
<evidence type="ECO:0000313" key="3">
    <source>
        <dbReference type="Proteomes" id="UP000254958"/>
    </source>
</evidence>
<dbReference type="Proteomes" id="UP000254958">
    <property type="component" value="Unassembled WGS sequence"/>
</dbReference>
<dbReference type="PANTHER" id="PTHR33408">
    <property type="entry name" value="TRANSPOSASE"/>
    <property type="match status" value="1"/>
</dbReference>
<dbReference type="GO" id="GO:0006313">
    <property type="term" value="P:DNA transposition"/>
    <property type="evidence" value="ECO:0007669"/>
    <property type="project" value="InterPro"/>
</dbReference>
<evidence type="ECO:0000259" key="1">
    <source>
        <dbReference type="Pfam" id="PF01609"/>
    </source>
</evidence>
<dbReference type="GO" id="GO:0003677">
    <property type="term" value="F:DNA binding"/>
    <property type="evidence" value="ECO:0007669"/>
    <property type="project" value="InterPro"/>
</dbReference>
<accession>A0A370G417</accession>
<dbReference type="AlphaFoldDB" id="A0A370G417"/>
<proteinExistence type="predicted"/>
<gene>
    <name evidence="2" type="ORF">C7453_10895</name>
</gene>
<evidence type="ECO:0000313" key="2">
    <source>
        <dbReference type="EMBL" id="RDI36803.1"/>
    </source>
</evidence>
<comment type="caution">
    <text evidence="2">The sequence shown here is derived from an EMBL/GenBank/DDBJ whole genome shotgun (WGS) entry which is preliminary data.</text>
</comment>
<protein>
    <submittedName>
        <fullName evidence="2">DDE family transposase</fullName>
    </submittedName>
</protein>
<dbReference type="PANTHER" id="PTHR33408:SF2">
    <property type="entry name" value="TRANSPOSASE DDE DOMAIN-CONTAINING PROTEIN"/>
    <property type="match status" value="1"/>
</dbReference>
<sequence length="134" mass="15198">MEGRIGLPRTVLADTGFASRKAVETLQARDVDPLVAIGRPVDRRSYDFRPEPSPKEPRRITEPWRVKMKDRLQQEPAKTLYALGKQTVEPVFGIFKSAMGFTRFHLRGLANVATEWTLVALAYNCRRITRLSAA</sequence>
<name>A0A370G417_GLULI</name>
<feature type="domain" description="Transposase IS4-like" evidence="1">
    <location>
        <begin position="8"/>
        <end position="125"/>
    </location>
</feature>
<dbReference type="GO" id="GO:0004803">
    <property type="term" value="F:transposase activity"/>
    <property type="evidence" value="ECO:0007669"/>
    <property type="project" value="InterPro"/>
</dbReference>
<dbReference type="EMBL" id="QQAW01000008">
    <property type="protein sequence ID" value="RDI36803.1"/>
    <property type="molecule type" value="Genomic_DNA"/>
</dbReference>
<dbReference type="Pfam" id="PF01609">
    <property type="entry name" value="DDE_Tnp_1"/>
    <property type="match status" value="1"/>
</dbReference>
<keyword evidence="3" id="KW-1185">Reference proteome</keyword>
<dbReference type="InterPro" id="IPR002559">
    <property type="entry name" value="Transposase_11"/>
</dbReference>
<reference evidence="2 3" key="1">
    <citation type="submission" date="2018-07" db="EMBL/GenBank/DDBJ databases">
        <title>Genomic Encyclopedia of Type Strains, Phase IV (KMG-IV): sequencing the most valuable type-strain genomes for metagenomic binning, comparative biology and taxonomic classification.</title>
        <authorList>
            <person name="Goeker M."/>
        </authorList>
    </citation>
    <scope>NUCLEOTIDE SEQUENCE [LARGE SCALE GENOMIC DNA]</scope>
    <source>
        <strain evidence="2 3">DSM 5603</strain>
    </source>
</reference>